<organism evidence="3">
    <name type="scientific">marine sediment metagenome</name>
    <dbReference type="NCBI Taxonomy" id="412755"/>
    <lineage>
        <taxon>unclassified sequences</taxon>
        <taxon>metagenomes</taxon>
        <taxon>ecological metagenomes</taxon>
    </lineage>
</organism>
<keyword evidence="1" id="KW-0812">Transmembrane</keyword>
<dbReference type="Pfam" id="PF13490">
    <property type="entry name" value="zf-HC2"/>
    <property type="match status" value="1"/>
</dbReference>
<evidence type="ECO:0000313" key="3">
    <source>
        <dbReference type="EMBL" id="GAI76624.1"/>
    </source>
</evidence>
<feature type="transmembrane region" description="Helical" evidence="1">
    <location>
        <begin position="91"/>
        <end position="110"/>
    </location>
</feature>
<reference evidence="3" key="1">
    <citation type="journal article" date="2014" name="Front. Microbiol.">
        <title>High frequency of phylogenetically diverse reductive dehalogenase-homologous genes in deep subseafloor sedimentary metagenomes.</title>
        <authorList>
            <person name="Kawai M."/>
            <person name="Futagami T."/>
            <person name="Toyoda A."/>
            <person name="Takaki Y."/>
            <person name="Nishi S."/>
            <person name="Hori S."/>
            <person name="Arai W."/>
            <person name="Tsubouchi T."/>
            <person name="Morono Y."/>
            <person name="Uchiyama I."/>
            <person name="Ito T."/>
            <person name="Fujiyama A."/>
            <person name="Inagaki F."/>
            <person name="Takami H."/>
        </authorList>
    </citation>
    <scope>NUCLEOTIDE SEQUENCE</scope>
    <source>
        <strain evidence="3">Expedition CK06-06</strain>
    </source>
</reference>
<proteinExistence type="predicted"/>
<dbReference type="InterPro" id="IPR027383">
    <property type="entry name" value="Znf_put"/>
</dbReference>
<protein>
    <recommendedName>
        <fullName evidence="2">Putative zinc-finger domain-containing protein</fullName>
    </recommendedName>
</protein>
<evidence type="ECO:0000259" key="2">
    <source>
        <dbReference type="Pfam" id="PF13490"/>
    </source>
</evidence>
<comment type="caution">
    <text evidence="3">The sequence shown here is derived from an EMBL/GenBank/DDBJ whole genome shotgun (WGS) entry which is preliminary data.</text>
</comment>
<name>X1T9E2_9ZZZZ</name>
<keyword evidence="1" id="KW-0472">Membrane</keyword>
<keyword evidence="1" id="KW-1133">Transmembrane helix</keyword>
<accession>X1T9E2</accession>
<dbReference type="AlphaFoldDB" id="X1T9E2"/>
<feature type="non-terminal residue" evidence="3">
    <location>
        <position position="122"/>
    </location>
</feature>
<sequence>MNCIEIQEKIIDMVLGELMPQDEILIREHLESCMICREEFRFLSECIQTYTLEHTETCECQFQETYWEEFVVSIHESISHEKIETKFPFRIVIPIAASALIAITFGYYFFMRPKPQETVQET</sequence>
<gene>
    <name evidence="3" type="ORF">S12H4_20596</name>
</gene>
<dbReference type="EMBL" id="BARW01010466">
    <property type="protein sequence ID" value="GAI76624.1"/>
    <property type="molecule type" value="Genomic_DNA"/>
</dbReference>
<evidence type="ECO:0000256" key="1">
    <source>
        <dbReference type="SAM" id="Phobius"/>
    </source>
</evidence>
<feature type="domain" description="Putative zinc-finger" evidence="2">
    <location>
        <begin position="3"/>
        <end position="37"/>
    </location>
</feature>